<dbReference type="GO" id="GO:0003735">
    <property type="term" value="F:structural constituent of ribosome"/>
    <property type="evidence" value="ECO:0007669"/>
    <property type="project" value="TreeGrafter"/>
</dbReference>
<dbReference type="PANTHER" id="PTHR11721">
    <property type="entry name" value="60S RIBOSOMAL PROTEIN L27A"/>
    <property type="match status" value="1"/>
</dbReference>
<protein>
    <recommendedName>
        <fullName evidence="5">Large ribosomal subunit protein uL15</fullName>
    </recommendedName>
    <alternativeName>
        <fullName evidence="6">60S ribosomal protein L27a</fullName>
    </alternativeName>
</protein>
<reference evidence="7 8" key="1">
    <citation type="journal article" date="2020" name="Nat. Commun.">
        <title>Donkey genomes provide new insights into domestication and selection for coat color.</title>
        <authorList>
            <person name="Wang"/>
            <person name="C."/>
            <person name="Li"/>
            <person name="H."/>
            <person name="Guo"/>
            <person name="Y."/>
            <person name="Huang"/>
            <person name="J."/>
            <person name="Sun"/>
            <person name="Y."/>
            <person name="Min"/>
            <person name="J."/>
            <person name="Wang"/>
            <person name="J."/>
            <person name="Fang"/>
            <person name="X."/>
            <person name="Zhao"/>
            <person name="Z."/>
            <person name="Wang"/>
            <person name="S."/>
            <person name="Zhang"/>
            <person name="Y."/>
            <person name="Liu"/>
            <person name="Q."/>
            <person name="Jiang"/>
            <person name="Q."/>
            <person name="Wang"/>
            <person name="X."/>
            <person name="Guo"/>
            <person name="Y."/>
            <person name="Yang"/>
            <person name="C."/>
            <person name="Wang"/>
            <person name="Y."/>
            <person name="Tian"/>
            <person name="F."/>
            <person name="Zhuang"/>
            <person name="G."/>
            <person name="Fan"/>
            <person name="Y."/>
            <person name="Gao"/>
            <person name="Q."/>
            <person name="Li"/>
            <person name="Y."/>
            <person name="Ju"/>
            <person name="Z."/>
            <person name="Li"/>
            <person name="J."/>
            <person name="Li"/>
            <person name="R."/>
            <person name="Hou"/>
            <person name="M."/>
            <person name="Yang"/>
            <person name="G."/>
            <person name="Liu"/>
            <person name="G."/>
            <person name="Liu"/>
            <person name="W."/>
            <person name="Guo"/>
            <person name="J."/>
            <person name="Pan"/>
            <person name="S."/>
            <person name="Fan"/>
            <person name="G."/>
            <person name="Zhang"/>
            <person name="W."/>
            <person name="Zhang"/>
            <person name="R."/>
            <person name="Yu"/>
            <person name="J."/>
            <person name="Zhang"/>
            <person name="X."/>
            <person name="Yin"/>
            <person name="Q."/>
            <person name="Ji"/>
            <person name="C."/>
            <person name="Jin"/>
            <person name="Y."/>
            <person name="Yue"/>
            <person name="G."/>
            <person name="Liu"/>
            <person name="M."/>
            <person name="Xu"/>
            <person name="J."/>
            <person name="Liu"/>
            <person name="S."/>
            <person name="Jordana"/>
            <person name="J."/>
            <person name="Noce"/>
            <person name="A."/>
            <person name="Amills"/>
            <person name="M."/>
            <person name="Wu"/>
            <person name="D.D."/>
            <person name="Li"/>
            <person name="S."/>
            <person name="Zhou"/>
            <person name="X. and Zhong"/>
            <person name="J."/>
        </authorList>
    </citation>
    <scope>NUCLEOTIDE SEQUENCE [LARGE SCALE GENOMIC DNA]</scope>
</reference>
<dbReference type="SUPFAM" id="SSF52080">
    <property type="entry name" value="Ribosomal proteins L15p and L18e"/>
    <property type="match status" value="1"/>
</dbReference>
<keyword evidence="8" id="KW-1185">Reference proteome</keyword>
<evidence type="ECO:0000256" key="4">
    <source>
        <dbReference type="ARBA" id="ARBA00023278"/>
    </source>
</evidence>
<name>A0A8C4MV72_EQUAS</name>
<evidence type="ECO:0000313" key="7">
    <source>
        <dbReference type="Ensembl" id="ENSEASP00005028448.1"/>
    </source>
</evidence>
<proteinExistence type="inferred from homology"/>
<comment type="similarity">
    <text evidence="1">Belongs to the universal ribosomal protein uL15 family.</text>
</comment>
<dbReference type="PANTHER" id="PTHR11721:SF3">
    <property type="entry name" value="LARGE RIBOSOMAL SUBUNIT PROTEIN UL15"/>
    <property type="match status" value="1"/>
</dbReference>
<evidence type="ECO:0000256" key="5">
    <source>
        <dbReference type="ARBA" id="ARBA00035200"/>
    </source>
</evidence>
<keyword evidence="3" id="KW-0687">Ribonucleoprotein</keyword>
<evidence type="ECO:0000256" key="6">
    <source>
        <dbReference type="ARBA" id="ARBA00035527"/>
    </source>
</evidence>
<dbReference type="InterPro" id="IPR036227">
    <property type="entry name" value="Ribosomal_uL15/eL18_sf"/>
</dbReference>
<dbReference type="Ensembl" id="ENSEAST00005030903.2">
    <property type="protein sequence ID" value="ENSEASP00005028448.1"/>
    <property type="gene ID" value="ENSEASG00005019352.2"/>
</dbReference>
<evidence type="ECO:0000313" key="8">
    <source>
        <dbReference type="Proteomes" id="UP000694387"/>
    </source>
</evidence>
<dbReference type="Proteomes" id="UP000694387">
    <property type="component" value="Chromosome 2"/>
</dbReference>
<reference evidence="7" key="2">
    <citation type="submission" date="2025-08" db="UniProtKB">
        <authorList>
            <consortium name="Ensembl"/>
        </authorList>
    </citation>
    <scope>IDENTIFICATION</scope>
</reference>
<organism evidence="7 8">
    <name type="scientific">Equus asinus</name>
    <name type="common">Donkey</name>
    <name type="synonym">Equus africanus asinus</name>
    <dbReference type="NCBI Taxonomy" id="9793"/>
    <lineage>
        <taxon>Eukaryota</taxon>
        <taxon>Metazoa</taxon>
        <taxon>Chordata</taxon>
        <taxon>Craniata</taxon>
        <taxon>Vertebrata</taxon>
        <taxon>Euteleostomi</taxon>
        <taxon>Mammalia</taxon>
        <taxon>Eutheria</taxon>
        <taxon>Laurasiatheria</taxon>
        <taxon>Perissodactyla</taxon>
        <taxon>Equidae</taxon>
        <taxon>Equus</taxon>
    </lineage>
</organism>
<accession>A0A8C4MV72</accession>
<reference evidence="7" key="3">
    <citation type="submission" date="2025-09" db="UniProtKB">
        <authorList>
            <consortium name="Ensembl"/>
        </authorList>
    </citation>
    <scope>IDENTIFICATION</scope>
</reference>
<evidence type="ECO:0000256" key="3">
    <source>
        <dbReference type="ARBA" id="ARBA00023274"/>
    </source>
</evidence>
<sequence>MEASSPLCPTVNLDDLCNLISEQTKVKCSQIKTGIAPVIDLVQLGYCKVLEKEKQLKQSVMEKPNSISRRVKEIKKVCVLMVVCGHIRRFINCYTCASTHIRTHRYKHNEMPLENTLLVKN</sequence>
<evidence type="ECO:0000256" key="2">
    <source>
        <dbReference type="ARBA" id="ARBA00022980"/>
    </source>
</evidence>
<evidence type="ECO:0000256" key="1">
    <source>
        <dbReference type="ARBA" id="ARBA00007320"/>
    </source>
</evidence>
<dbReference type="AlphaFoldDB" id="A0A8C4MV72"/>
<keyword evidence="4" id="KW-0379">Hydroxylation</keyword>
<keyword evidence="2" id="KW-0689">Ribosomal protein</keyword>
<dbReference type="Gene3D" id="3.100.10.10">
    <property type="match status" value="1"/>
</dbReference>
<dbReference type="GO" id="GO:0022625">
    <property type="term" value="C:cytosolic large ribosomal subunit"/>
    <property type="evidence" value="ECO:0007669"/>
    <property type="project" value="TreeGrafter"/>
</dbReference>